<organism evidence="2 3">
    <name type="scientific">Massilia glaciei</name>
    <dbReference type="NCBI Taxonomy" id="1524097"/>
    <lineage>
        <taxon>Bacteria</taxon>
        <taxon>Pseudomonadati</taxon>
        <taxon>Pseudomonadota</taxon>
        <taxon>Betaproteobacteria</taxon>
        <taxon>Burkholderiales</taxon>
        <taxon>Oxalobacteraceae</taxon>
        <taxon>Telluria group</taxon>
        <taxon>Massilia</taxon>
    </lineage>
</organism>
<comment type="caution">
    <text evidence="2">The sequence shown here is derived from an EMBL/GenBank/DDBJ whole genome shotgun (WGS) entry which is preliminary data.</text>
</comment>
<sequence>MSVYPVGVGAGAGVEPPEPPPHADSTATCSSSTSAAADRLMFMESILVDACAAPAKIVPYATA</sequence>
<gene>
    <name evidence="2" type="ORF">C7C56_004440</name>
</gene>
<reference evidence="2 3" key="1">
    <citation type="submission" date="2018-04" db="EMBL/GenBank/DDBJ databases">
        <title>Massilia violaceinigra sp. nov., a novel purple-pigmented bacterium isolated from Tianshan glacier, Xinjiang, China.</title>
        <authorList>
            <person name="Wang H."/>
        </authorList>
    </citation>
    <scope>NUCLEOTIDE SEQUENCE [LARGE SCALE GENOMIC DNA]</scope>
    <source>
        <strain evidence="2 3">B448-2</strain>
    </source>
</reference>
<evidence type="ECO:0000256" key="1">
    <source>
        <dbReference type="SAM" id="MobiDB-lite"/>
    </source>
</evidence>
<dbReference type="Proteomes" id="UP000241421">
    <property type="component" value="Unassembled WGS sequence"/>
</dbReference>
<protein>
    <submittedName>
        <fullName evidence="2">Uncharacterized protein</fullName>
    </submittedName>
</protein>
<dbReference type="AlphaFoldDB" id="A0A2U2I5D6"/>
<dbReference type="EMBL" id="PXWF02000060">
    <property type="protein sequence ID" value="PWF54937.1"/>
    <property type="molecule type" value="Genomic_DNA"/>
</dbReference>
<evidence type="ECO:0000313" key="2">
    <source>
        <dbReference type="EMBL" id="PWF54937.1"/>
    </source>
</evidence>
<feature type="region of interest" description="Disordered" evidence="1">
    <location>
        <begin position="1"/>
        <end position="30"/>
    </location>
</feature>
<keyword evidence="3" id="KW-1185">Reference proteome</keyword>
<accession>A0A2U2I5D6</accession>
<name>A0A2U2I5D6_9BURK</name>
<evidence type="ECO:0000313" key="3">
    <source>
        <dbReference type="Proteomes" id="UP000241421"/>
    </source>
</evidence>
<proteinExistence type="predicted"/>